<organism evidence="3 4">
    <name type="scientific">Favolaschia claudopus</name>
    <dbReference type="NCBI Taxonomy" id="2862362"/>
    <lineage>
        <taxon>Eukaryota</taxon>
        <taxon>Fungi</taxon>
        <taxon>Dikarya</taxon>
        <taxon>Basidiomycota</taxon>
        <taxon>Agaricomycotina</taxon>
        <taxon>Agaricomycetes</taxon>
        <taxon>Agaricomycetidae</taxon>
        <taxon>Agaricales</taxon>
        <taxon>Marasmiineae</taxon>
        <taxon>Mycenaceae</taxon>
        <taxon>Favolaschia</taxon>
    </lineage>
</organism>
<dbReference type="InterPro" id="IPR018306">
    <property type="entry name" value="Phage_T5_Orf172_DNA-bd"/>
</dbReference>
<accession>A0AAV9ZLM7</accession>
<feature type="compositionally biased region" description="Polar residues" evidence="1">
    <location>
        <begin position="228"/>
        <end position="237"/>
    </location>
</feature>
<sequence>MARTGVPYHPKLVPWPASQTKKFMRKFARMTPLQRLKFLARLNPYKDYRGYIYALRQDYFDAVTGQWRSIVKYGLTKNFARRRREYKKCGTIEWLYHWRTDCVKLTEATIHARLRHQGVNVKAFPCACTHHHREFFWEDCIGTQADIRKDVIVGQQTSRIWHKHARNKYRDYVQCNGLTLLGLANITTLSSQSQQTNTFDELRLERERESESGNHTRARRATPVTATKFTTPSRAKF</sequence>
<dbReference type="AlphaFoldDB" id="A0AAV9ZLM7"/>
<dbReference type="Proteomes" id="UP001362999">
    <property type="component" value="Unassembled WGS sequence"/>
</dbReference>
<keyword evidence="4" id="KW-1185">Reference proteome</keyword>
<comment type="caution">
    <text evidence="3">The sequence shown here is derived from an EMBL/GenBank/DDBJ whole genome shotgun (WGS) entry which is preliminary data.</text>
</comment>
<protein>
    <recommendedName>
        <fullName evidence="2">Bacteriophage T5 Orf172 DNA-binding domain-containing protein</fullName>
    </recommendedName>
</protein>
<dbReference type="EMBL" id="JAWWNJ010000133">
    <property type="protein sequence ID" value="KAK6985057.1"/>
    <property type="molecule type" value="Genomic_DNA"/>
</dbReference>
<feature type="region of interest" description="Disordered" evidence="1">
    <location>
        <begin position="205"/>
        <end position="237"/>
    </location>
</feature>
<reference evidence="3 4" key="1">
    <citation type="journal article" date="2024" name="J Genomics">
        <title>Draft genome sequencing and assembly of Favolaschia claudopus CIRM-BRFM 2984 isolated from oak limbs.</title>
        <authorList>
            <person name="Navarro D."/>
            <person name="Drula E."/>
            <person name="Chaduli D."/>
            <person name="Cazenave R."/>
            <person name="Ahrendt S."/>
            <person name="Wang J."/>
            <person name="Lipzen A."/>
            <person name="Daum C."/>
            <person name="Barry K."/>
            <person name="Grigoriev I.V."/>
            <person name="Favel A."/>
            <person name="Rosso M.N."/>
            <person name="Martin F."/>
        </authorList>
    </citation>
    <scope>NUCLEOTIDE SEQUENCE [LARGE SCALE GENOMIC DNA]</scope>
    <source>
        <strain evidence="3 4">CIRM-BRFM 2984</strain>
    </source>
</reference>
<proteinExistence type="predicted"/>
<evidence type="ECO:0000259" key="2">
    <source>
        <dbReference type="Pfam" id="PF10544"/>
    </source>
</evidence>
<evidence type="ECO:0000313" key="3">
    <source>
        <dbReference type="EMBL" id="KAK6985057.1"/>
    </source>
</evidence>
<evidence type="ECO:0000256" key="1">
    <source>
        <dbReference type="SAM" id="MobiDB-lite"/>
    </source>
</evidence>
<dbReference type="Pfam" id="PF10544">
    <property type="entry name" value="T5orf172"/>
    <property type="match status" value="1"/>
</dbReference>
<feature type="compositionally biased region" description="Basic and acidic residues" evidence="1">
    <location>
        <begin position="205"/>
        <end position="214"/>
    </location>
</feature>
<name>A0AAV9ZLM7_9AGAR</name>
<feature type="domain" description="Bacteriophage T5 Orf172 DNA-binding" evidence="2">
    <location>
        <begin position="50"/>
        <end position="139"/>
    </location>
</feature>
<evidence type="ECO:0000313" key="4">
    <source>
        <dbReference type="Proteomes" id="UP001362999"/>
    </source>
</evidence>
<gene>
    <name evidence="3" type="ORF">R3P38DRAFT_2806094</name>
</gene>